<feature type="compositionally biased region" description="Low complexity" evidence="1">
    <location>
        <begin position="181"/>
        <end position="202"/>
    </location>
</feature>
<dbReference type="GeneID" id="113989805"/>
<proteinExistence type="predicted"/>
<reference evidence="3" key="1">
    <citation type="submission" date="2025-08" db="UniProtKB">
        <authorList>
            <consortium name="RefSeq"/>
        </authorList>
    </citation>
    <scope>IDENTIFICATION</scope>
    <source>
        <tissue evidence="3">Muscle</tissue>
    </source>
</reference>
<feature type="compositionally biased region" description="Basic residues" evidence="1">
    <location>
        <begin position="123"/>
        <end position="133"/>
    </location>
</feature>
<dbReference type="InParanoid" id="A0A7R5KV76"/>
<organism evidence="2 3">
    <name type="scientific">Pipra filicauda</name>
    <name type="common">Wire-tailed manakin</name>
    <dbReference type="NCBI Taxonomy" id="649802"/>
    <lineage>
        <taxon>Eukaryota</taxon>
        <taxon>Metazoa</taxon>
        <taxon>Chordata</taxon>
        <taxon>Craniata</taxon>
        <taxon>Vertebrata</taxon>
        <taxon>Euteleostomi</taxon>
        <taxon>Archelosauria</taxon>
        <taxon>Archosauria</taxon>
        <taxon>Dinosauria</taxon>
        <taxon>Saurischia</taxon>
        <taxon>Theropoda</taxon>
        <taxon>Coelurosauria</taxon>
        <taxon>Aves</taxon>
        <taxon>Neognathae</taxon>
        <taxon>Neoaves</taxon>
        <taxon>Telluraves</taxon>
        <taxon>Australaves</taxon>
        <taxon>Passeriformes</taxon>
        <taxon>Pipridae</taxon>
        <taxon>Pipra</taxon>
    </lineage>
</organism>
<evidence type="ECO:0000256" key="1">
    <source>
        <dbReference type="SAM" id="MobiDB-lite"/>
    </source>
</evidence>
<keyword evidence="2" id="KW-1185">Reference proteome</keyword>
<name>A0A7R5KV76_9PASS</name>
<feature type="region of interest" description="Disordered" evidence="1">
    <location>
        <begin position="181"/>
        <end position="251"/>
    </location>
</feature>
<dbReference type="AlphaFoldDB" id="A0A7R5KV76"/>
<feature type="compositionally biased region" description="Low complexity" evidence="1">
    <location>
        <begin position="226"/>
        <end position="245"/>
    </location>
</feature>
<accession>A0A7R5KV76</accession>
<evidence type="ECO:0000313" key="3">
    <source>
        <dbReference type="RefSeq" id="XP_039245046.1"/>
    </source>
</evidence>
<dbReference type="RefSeq" id="XP_039245046.1">
    <property type="nucleotide sequence ID" value="XM_039389112.1"/>
</dbReference>
<gene>
    <name evidence="3" type="primary">LOC113989805</name>
</gene>
<feature type="region of interest" description="Disordered" evidence="1">
    <location>
        <begin position="120"/>
        <end position="141"/>
    </location>
</feature>
<evidence type="ECO:0000313" key="2">
    <source>
        <dbReference type="Proteomes" id="UP000504627"/>
    </source>
</evidence>
<dbReference type="Proteomes" id="UP000504627">
    <property type="component" value="Unplaced"/>
</dbReference>
<sequence length="330" mass="34454">MGEPCPDLYLRDGRRFHHAIAASLLPLPVVNATYKGDGTCSPTQQHEHTQDGRVASLHDFHRRTSVWNSTDLTLGCFVAITARIVYGGGKHHAAAAAFSGQRQRGAGGWGAAERGLRSLPVCGRKKGKKKKPKSGGNQSCSDYECQRRAAAGSSPGISVRPPRSPRRQLILLSVLLPFLPSRGRSRPAASPRSSRFPQSQTPRGRDPAPPASSRPARGVHGGGGAAPAEDGAVPARPGSRRQVTGLRGGRRVRAGGAAELCAGSPAGQSCQETEVTAGHALHLPPATAAHGPSVAAPHTLLRTGPVRVRLAGAPEKATADVTKTRTSLGY</sequence>
<protein>
    <submittedName>
        <fullName evidence="3">Uncharacterized protein LOC113989805</fullName>
    </submittedName>
</protein>